<sequence length="733" mass="82315">MKVSRRPRRNLPFLHRNWMTSTNYWFKMGNSPSTLSTKGADKPFGAAATSQRAAKRRRIANDYDGFPLYEDHKNTTRALRIEILKIFHKDAPRLKNGILNGIVPPNVRDITHVKARCKLSIRGLQGGQLILLHVDSQVCDLKIFKNPAGSMPMARVASIKPFHIPEDKIYLQRDDDAIFGLADSYQVRIELESAGDANWPPRMLVPISIAEEENLHGCLPARQWGLSATINDIYSSRNRKSIRLRVDKKPNQDALTNFVMDVDVRWLTPISSQLAKMDYEKDVLECITAIDPDDPQPLTETVVNGINGVGIHHEPPLHGDIKLVNGQVPGVATEPTEELGEEELTPGRARRTRPEINYNVKQLWSKAVGKEPRKRRRASDETEQVDEHIITYILPPEQVQAEQFGCLMCGAEHERFSQLRAHYACHPQWEFRFEMRPKGIFVTISAVAGGPAPIRPSIYQLGLPVTSLDLDRYVNGDFSWVTSRLGPDDGLDISTPKFPPVKTHQQKPTTAARRPGPPKQRKILVPNIKQALYDSRSKVQLIPGTELRQRGGDAIDDAWLLRKHKDNLADFTDVEPAEKEYMQEWDAYVLHKHLSSPQYLPRAFTGFVRDRAGWIVANKSRADEFSKHVAMLLARRVIPDAAVVEATHRILEARAALREAPPPPVEEEGAKVKPKSKAGCGVCGQPVPVSGMLICVNKRCKTRMFHAGCVEKGEEALETGSKWMCKTCAADPS</sequence>
<dbReference type="CDD" id="cd15489">
    <property type="entry name" value="PHD_SF"/>
    <property type="match status" value="1"/>
</dbReference>
<keyword evidence="6" id="KW-0804">Transcription</keyword>
<dbReference type="SUPFAM" id="SSF57903">
    <property type="entry name" value="FYVE/PHD zinc finger"/>
    <property type="match status" value="1"/>
</dbReference>
<dbReference type="PANTHER" id="PTHR22597">
    <property type="entry name" value="POLYCOMB GROUP PROTEIN"/>
    <property type="match status" value="1"/>
</dbReference>
<dbReference type="InterPro" id="IPR019786">
    <property type="entry name" value="Zinc_finger_PHD-type_CS"/>
</dbReference>
<dbReference type="Pfam" id="PF09733">
    <property type="entry name" value="VEFS-Box"/>
    <property type="match status" value="1"/>
</dbReference>
<dbReference type="InterPro" id="IPR011011">
    <property type="entry name" value="Znf_FYVE_PHD"/>
</dbReference>
<keyword evidence="10" id="KW-1185">Reference proteome</keyword>
<dbReference type="CDD" id="cd21552">
    <property type="entry name" value="VEFS-box_ctSUZ12-like"/>
    <property type="match status" value="1"/>
</dbReference>
<dbReference type="InterPro" id="IPR001965">
    <property type="entry name" value="Znf_PHD"/>
</dbReference>
<evidence type="ECO:0000259" key="8">
    <source>
        <dbReference type="SMART" id="SM00249"/>
    </source>
</evidence>
<dbReference type="GO" id="GO:0008270">
    <property type="term" value="F:zinc ion binding"/>
    <property type="evidence" value="ECO:0007669"/>
    <property type="project" value="UniProtKB-KW"/>
</dbReference>
<evidence type="ECO:0000256" key="7">
    <source>
        <dbReference type="SAM" id="MobiDB-lite"/>
    </source>
</evidence>
<evidence type="ECO:0000256" key="2">
    <source>
        <dbReference type="ARBA" id="ARBA00022723"/>
    </source>
</evidence>
<dbReference type="GO" id="GO:0016586">
    <property type="term" value="C:RSC-type complex"/>
    <property type="evidence" value="ECO:0007669"/>
    <property type="project" value="TreeGrafter"/>
</dbReference>
<gene>
    <name evidence="9" type="ORF">B0T18DRAFT_440247</name>
</gene>
<comment type="similarity">
    <text evidence="1">Belongs to the VEFS (VRN2-EMF2-FIS2-SU(Z)12) family.</text>
</comment>
<evidence type="ECO:0000313" key="10">
    <source>
        <dbReference type="Proteomes" id="UP001172155"/>
    </source>
</evidence>
<protein>
    <recommendedName>
        <fullName evidence="8">Zinc finger PHD-type domain-containing protein</fullName>
    </recommendedName>
</protein>
<keyword evidence="5" id="KW-0805">Transcription regulation</keyword>
<dbReference type="InterPro" id="IPR013083">
    <property type="entry name" value="Znf_RING/FYVE/PHD"/>
</dbReference>
<dbReference type="SMART" id="SM00249">
    <property type="entry name" value="PHD"/>
    <property type="match status" value="1"/>
</dbReference>
<comment type="caution">
    <text evidence="9">The sequence shown here is derived from an EMBL/GenBank/DDBJ whole genome shotgun (WGS) entry which is preliminary data.</text>
</comment>
<evidence type="ECO:0000256" key="6">
    <source>
        <dbReference type="ARBA" id="ARBA00023163"/>
    </source>
</evidence>
<dbReference type="PROSITE" id="PS01359">
    <property type="entry name" value="ZF_PHD_1"/>
    <property type="match status" value="1"/>
</dbReference>
<proteinExistence type="inferred from homology"/>
<keyword evidence="3" id="KW-0863">Zinc-finger</keyword>
<feature type="domain" description="Zinc finger PHD-type" evidence="8">
    <location>
        <begin position="679"/>
        <end position="729"/>
    </location>
</feature>
<dbReference type="PANTHER" id="PTHR22597:SF0">
    <property type="entry name" value="POLYCOMB PROTEIN SUZ12"/>
    <property type="match status" value="1"/>
</dbReference>
<dbReference type="Gene3D" id="3.30.40.10">
    <property type="entry name" value="Zinc/RING finger domain, C3HC4 (zinc finger)"/>
    <property type="match status" value="1"/>
</dbReference>
<evidence type="ECO:0000256" key="4">
    <source>
        <dbReference type="ARBA" id="ARBA00022833"/>
    </source>
</evidence>
<dbReference type="Proteomes" id="UP001172155">
    <property type="component" value="Unassembled WGS sequence"/>
</dbReference>
<dbReference type="GO" id="GO:0031490">
    <property type="term" value="F:chromatin DNA binding"/>
    <property type="evidence" value="ECO:0007669"/>
    <property type="project" value="TreeGrafter"/>
</dbReference>
<accession>A0AA40EJX5</accession>
<evidence type="ECO:0000256" key="5">
    <source>
        <dbReference type="ARBA" id="ARBA00023015"/>
    </source>
</evidence>
<dbReference type="EMBL" id="JAUKUD010000006">
    <property type="protein sequence ID" value="KAK0740674.1"/>
    <property type="molecule type" value="Genomic_DNA"/>
</dbReference>
<evidence type="ECO:0000256" key="1">
    <source>
        <dbReference type="ARBA" id="ARBA00007416"/>
    </source>
</evidence>
<keyword evidence="4" id="KW-0862">Zinc</keyword>
<organism evidence="9 10">
    <name type="scientific">Schizothecium vesticola</name>
    <dbReference type="NCBI Taxonomy" id="314040"/>
    <lineage>
        <taxon>Eukaryota</taxon>
        <taxon>Fungi</taxon>
        <taxon>Dikarya</taxon>
        <taxon>Ascomycota</taxon>
        <taxon>Pezizomycotina</taxon>
        <taxon>Sordariomycetes</taxon>
        <taxon>Sordariomycetidae</taxon>
        <taxon>Sordariales</taxon>
        <taxon>Schizotheciaceae</taxon>
        <taxon>Schizothecium</taxon>
    </lineage>
</organism>
<reference evidence="9" key="1">
    <citation type="submission" date="2023-06" db="EMBL/GenBank/DDBJ databases">
        <title>Genome-scale phylogeny and comparative genomics of the fungal order Sordariales.</title>
        <authorList>
            <consortium name="Lawrence Berkeley National Laboratory"/>
            <person name="Hensen N."/>
            <person name="Bonometti L."/>
            <person name="Westerberg I."/>
            <person name="Brannstrom I.O."/>
            <person name="Guillou S."/>
            <person name="Cros-Aarteil S."/>
            <person name="Calhoun S."/>
            <person name="Haridas S."/>
            <person name="Kuo A."/>
            <person name="Mondo S."/>
            <person name="Pangilinan J."/>
            <person name="Riley R."/>
            <person name="LaButti K."/>
            <person name="Andreopoulos B."/>
            <person name="Lipzen A."/>
            <person name="Chen C."/>
            <person name="Yanf M."/>
            <person name="Daum C."/>
            <person name="Ng V."/>
            <person name="Clum A."/>
            <person name="Steindorff A."/>
            <person name="Ohm R."/>
            <person name="Martin F."/>
            <person name="Silar P."/>
            <person name="Natvig D."/>
            <person name="Lalanne C."/>
            <person name="Gautier V."/>
            <person name="Ament-velasquez S.L."/>
            <person name="Kruys A."/>
            <person name="Hutchinson M.I."/>
            <person name="Powell A.J."/>
            <person name="Barry K."/>
            <person name="Miller A.N."/>
            <person name="Grigoriev I.V."/>
            <person name="Debuchy R."/>
            <person name="Gladieux P."/>
            <person name="Thoren M.H."/>
            <person name="Johannesson H."/>
        </authorList>
    </citation>
    <scope>NUCLEOTIDE SEQUENCE</scope>
    <source>
        <strain evidence="9">SMH3187-1</strain>
    </source>
</reference>
<evidence type="ECO:0000256" key="3">
    <source>
        <dbReference type="ARBA" id="ARBA00022771"/>
    </source>
</evidence>
<dbReference type="AlphaFoldDB" id="A0AA40EJX5"/>
<name>A0AA40EJX5_9PEZI</name>
<evidence type="ECO:0000313" key="9">
    <source>
        <dbReference type="EMBL" id="KAK0740674.1"/>
    </source>
</evidence>
<dbReference type="InterPro" id="IPR019135">
    <property type="entry name" value="Polycomb_protein_VEFS-Box"/>
</dbReference>
<keyword evidence="2" id="KW-0479">Metal-binding</keyword>
<feature type="region of interest" description="Disordered" evidence="7">
    <location>
        <begin position="491"/>
        <end position="520"/>
    </location>
</feature>